<dbReference type="Proteomes" id="UP000287651">
    <property type="component" value="Unassembled WGS sequence"/>
</dbReference>
<dbReference type="AlphaFoldDB" id="A0A426ZV22"/>
<accession>A0A426ZV22</accession>
<evidence type="ECO:0000313" key="1">
    <source>
        <dbReference type="EMBL" id="RRT67824.1"/>
    </source>
</evidence>
<evidence type="ECO:0000313" key="2">
    <source>
        <dbReference type="Proteomes" id="UP000287651"/>
    </source>
</evidence>
<comment type="caution">
    <text evidence="1">The sequence shown here is derived from an EMBL/GenBank/DDBJ whole genome shotgun (WGS) entry which is preliminary data.</text>
</comment>
<name>A0A426ZV22_ENSVE</name>
<dbReference type="EMBL" id="AMZH03004897">
    <property type="protein sequence ID" value="RRT67824.1"/>
    <property type="molecule type" value="Genomic_DNA"/>
</dbReference>
<gene>
    <name evidence="1" type="ORF">B296_00015367</name>
</gene>
<protein>
    <submittedName>
        <fullName evidence="1">Uncharacterized protein</fullName>
    </submittedName>
</protein>
<proteinExistence type="predicted"/>
<organism evidence="1 2">
    <name type="scientific">Ensete ventricosum</name>
    <name type="common">Abyssinian banana</name>
    <name type="synonym">Musa ensete</name>
    <dbReference type="NCBI Taxonomy" id="4639"/>
    <lineage>
        <taxon>Eukaryota</taxon>
        <taxon>Viridiplantae</taxon>
        <taxon>Streptophyta</taxon>
        <taxon>Embryophyta</taxon>
        <taxon>Tracheophyta</taxon>
        <taxon>Spermatophyta</taxon>
        <taxon>Magnoliopsida</taxon>
        <taxon>Liliopsida</taxon>
        <taxon>Zingiberales</taxon>
        <taxon>Musaceae</taxon>
        <taxon>Ensete</taxon>
    </lineage>
</organism>
<sequence length="138" mass="15826">MATGVPREFQKKEKLELPTPPEVSSFQITRKHYSVVMVKRAASQAEPSRTQQQLPRSGEARRVIRRATILPPAMSDWNNKSRGLGICVYVIDHPSLDRTETIVNAAAVPVIRPTPRLLPRGACFWRDQRVITFYLWCW</sequence>
<reference evidence="1 2" key="1">
    <citation type="journal article" date="2014" name="Agronomy (Basel)">
        <title>A Draft Genome Sequence for Ensete ventricosum, the Drought-Tolerant Tree Against Hunger.</title>
        <authorList>
            <person name="Harrison J."/>
            <person name="Moore K.A."/>
            <person name="Paszkiewicz K."/>
            <person name="Jones T."/>
            <person name="Grant M."/>
            <person name="Ambacheew D."/>
            <person name="Muzemil S."/>
            <person name="Studholme D.J."/>
        </authorList>
    </citation>
    <scope>NUCLEOTIDE SEQUENCE [LARGE SCALE GENOMIC DNA]</scope>
</reference>